<dbReference type="Pfam" id="PF22768">
    <property type="entry name" value="SPP1_Dit"/>
    <property type="match status" value="1"/>
</dbReference>
<sequence>MSLYSYHDTSIRIPDGSILPSEAMSYDGVYLENEIEGYRTLHVTGRELYGAEIKEQSIDTIDGSNYIARRYPPRTITVTYQLLASSDQAFRDAYNKMNRLLNGEQVKIIFNDETDKYFIGTKKGITENEKGTNFVIGEIEIYCTDPLKYSTTLKEVTASKNSDGELVASVENNGSMPATVDYEITANSDTGYIGIVSNNGTMQFGKIDEADGETVQQNETLGTINDLLNCADDTTGTIAIHPKYGAKGTLAKKTWFNNSFLGFGSEGAIVGDANGGLRTFTFPADSNGDSDGAVNFYSYFHILMWASRMGQTGEMDLGFLTADNKLICGVNWYKTDTSGNTGYYELIVNGTSPNPKLGGKVLRTWSFQTNHLHSQNPWYWDWGHCDIRKEGADVTFYYWGKYYKYHIPEIENMKCAKVQVSIKAWKNRTGNKFLYYLGLNRFTYQKMHVDKWKDIPNRFRSGDVITIDGDKGKFYVNGMNRQQDEILGTQYFKVDPGTSEIKFRVSEWTKTDPTIKVYIREAWL</sequence>
<keyword evidence="4" id="KW-1185">Reference proteome</keyword>
<name>A0A3N0HYM6_9FIRM</name>
<evidence type="ECO:0000259" key="2">
    <source>
        <dbReference type="Pfam" id="PF22768"/>
    </source>
</evidence>
<dbReference type="NCBIfam" id="TIGR01633">
    <property type="entry name" value="phi3626_gp14_N"/>
    <property type="match status" value="1"/>
</dbReference>
<dbReference type="Gene3D" id="2.40.30.200">
    <property type="match status" value="1"/>
</dbReference>
<reference evidence="3 4" key="1">
    <citation type="submission" date="2018-11" db="EMBL/GenBank/DDBJ databases">
        <title>Clostridium sp. nov., a member of the family Erysipelotrichaceae isolated from pig faeces.</title>
        <authorList>
            <person name="Chang Y.-H."/>
        </authorList>
    </citation>
    <scope>NUCLEOTIDE SEQUENCE [LARGE SCALE GENOMIC DNA]</scope>
    <source>
        <strain evidence="3 4">YH-panp20</strain>
    </source>
</reference>
<accession>A0A3N0HYM6</accession>
<evidence type="ECO:0000313" key="4">
    <source>
        <dbReference type="Proteomes" id="UP000276568"/>
    </source>
</evidence>
<dbReference type="InterPro" id="IPR054738">
    <property type="entry name" value="Siphovirus-type_tail_C"/>
</dbReference>
<dbReference type="RefSeq" id="WP_128520932.1">
    <property type="nucleotide sequence ID" value="NZ_RJQC01000003.1"/>
</dbReference>
<dbReference type="OrthoDB" id="3078561at2"/>
<evidence type="ECO:0000259" key="1">
    <source>
        <dbReference type="Pfam" id="PF05709"/>
    </source>
</evidence>
<organism evidence="3 4">
    <name type="scientific">Absicoccus porci</name>
    <dbReference type="NCBI Taxonomy" id="2486576"/>
    <lineage>
        <taxon>Bacteria</taxon>
        <taxon>Bacillati</taxon>
        <taxon>Bacillota</taxon>
        <taxon>Erysipelotrichia</taxon>
        <taxon>Erysipelotrichales</taxon>
        <taxon>Erysipelotrichaceae</taxon>
        <taxon>Absicoccus</taxon>
    </lineage>
</organism>
<feature type="domain" description="Siphovirus-type tail component C-terminal" evidence="2">
    <location>
        <begin position="455"/>
        <end position="506"/>
    </location>
</feature>
<dbReference type="InterPro" id="IPR006520">
    <property type="entry name" value="Dit_BPSPP_N"/>
</dbReference>
<dbReference type="AlphaFoldDB" id="A0A3N0HYM6"/>
<dbReference type="EMBL" id="RJQC01000003">
    <property type="protein sequence ID" value="RNM29869.1"/>
    <property type="molecule type" value="Genomic_DNA"/>
</dbReference>
<dbReference type="Pfam" id="PF05709">
    <property type="entry name" value="Sipho_tail"/>
    <property type="match status" value="1"/>
</dbReference>
<comment type="caution">
    <text evidence="3">The sequence shown here is derived from an EMBL/GenBank/DDBJ whole genome shotgun (WGS) entry which is preliminary data.</text>
</comment>
<proteinExistence type="predicted"/>
<dbReference type="InterPro" id="IPR008841">
    <property type="entry name" value="Siphovirus-type_tail_N"/>
</dbReference>
<dbReference type="Gene3D" id="2.60.120.860">
    <property type="match status" value="1"/>
</dbReference>
<protein>
    <recommendedName>
        <fullName evidence="5">Phage tail protein</fullName>
    </recommendedName>
</protein>
<evidence type="ECO:0008006" key="5">
    <source>
        <dbReference type="Google" id="ProtNLM"/>
    </source>
</evidence>
<dbReference type="Proteomes" id="UP000276568">
    <property type="component" value="Unassembled WGS sequence"/>
</dbReference>
<feature type="domain" description="Siphovirus-type tail component RIFT-related" evidence="1">
    <location>
        <begin position="54"/>
        <end position="143"/>
    </location>
</feature>
<gene>
    <name evidence="3" type="ORF">EDX97_09610</name>
</gene>
<evidence type="ECO:0000313" key="3">
    <source>
        <dbReference type="EMBL" id="RNM29869.1"/>
    </source>
</evidence>